<evidence type="ECO:0000256" key="4">
    <source>
        <dbReference type="ARBA" id="ARBA00022771"/>
    </source>
</evidence>
<dbReference type="PANTHER" id="PTHR14402:SF20">
    <property type="entry name" value="RECEPTOR-TRANSPORTING PROTEIN 2"/>
    <property type="match status" value="1"/>
</dbReference>
<dbReference type="GO" id="GO:0006612">
    <property type="term" value="P:protein targeting to membrane"/>
    <property type="evidence" value="ECO:0007669"/>
    <property type="project" value="TreeGrafter"/>
</dbReference>
<comment type="subcellular location">
    <subcellularLocation>
        <location evidence="1">Membrane</location>
        <topology evidence="1">Single-pass membrane protein</topology>
    </subcellularLocation>
</comment>
<dbReference type="GO" id="GO:0016020">
    <property type="term" value="C:membrane"/>
    <property type="evidence" value="ECO:0007669"/>
    <property type="project" value="UniProtKB-SubCell"/>
</dbReference>
<keyword evidence="5" id="KW-0862">Zinc</keyword>
<evidence type="ECO:0000256" key="5">
    <source>
        <dbReference type="ARBA" id="ARBA00022833"/>
    </source>
</evidence>
<dbReference type="Proteomes" id="UP000257200">
    <property type="component" value="Unplaced"/>
</dbReference>
<organism evidence="9 10">
    <name type="scientific">Acanthochromis polyacanthus</name>
    <name type="common">spiny chromis</name>
    <dbReference type="NCBI Taxonomy" id="80966"/>
    <lineage>
        <taxon>Eukaryota</taxon>
        <taxon>Metazoa</taxon>
        <taxon>Chordata</taxon>
        <taxon>Craniata</taxon>
        <taxon>Vertebrata</taxon>
        <taxon>Euteleostomi</taxon>
        <taxon>Actinopterygii</taxon>
        <taxon>Neopterygii</taxon>
        <taxon>Teleostei</taxon>
        <taxon>Neoteleostei</taxon>
        <taxon>Acanthomorphata</taxon>
        <taxon>Ovalentaria</taxon>
        <taxon>Pomacentridae</taxon>
        <taxon>Acanthochromis</taxon>
    </lineage>
</organism>
<keyword evidence="3" id="KW-0479">Metal-binding</keyword>
<accession>A0A3Q1GWP0</accession>
<dbReference type="GO" id="GO:0008270">
    <property type="term" value="F:zinc ion binding"/>
    <property type="evidence" value="ECO:0007669"/>
    <property type="project" value="UniProtKB-KW"/>
</dbReference>
<dbReference type="Ensembl" id="ENSAPOT00000025203.1">
    <property type="protein sequence ID" value="ENSAPOP00000031837.1"/>
    <property type="gene ID" value="ENSAPOG00000019363.1"/>
</dbReference>
<dbReference type="InterPro" id="IPR026096">
    <property type="entry name" value="R-trans_p"/>
</dbReference>
<dbReference type="InterPro" id="IPR027377">
    <property type="entry name" value="ZAR1/RTP1-5-like_Znf-3CxxC"/>
</dbReference>
<evidence type="ECO:0000256" key="7">
    <source>
        <dbReference type="ARBA" id="ARBA00023136"/>
    </source>
</evidence>
<reference evidence="9" key="1">
    <citation type="submission" date="2025-05" db="UniProtKB">
        <authorList>
            <consortium name="Ensembl"/>
        </authorList>
    </citation>
    <scope>IDENTIFICATION</scope>
</reference>
<dbReference type="SMART" id="SM01328">
    <property type="entry name" value="zf-3CxxC"/>
    <property type="match status" value="1"/>
</dbReference>
<dbReference type="Ensembl" id="ENSAPOT00000033567.1">
    <property type="protein sequence ID" value="ENSAPOP00000016262.1"/>
    <property type="gene ID" value="ENSAPOG00000019363.1"/>
</dbReference>
<evidence type="ECO:0000256" key="1">
    <source>
        <dbReference type="ARBA" id="ARBA00004167"/>
    </source>
</evidence>
<evidence type="ECO:0000259" key="8">
    <source>
        <dbReference type="SMART" id="SM01328"/>
    </source>
</evidence>
<evidence type="ECO:0000256" key="3">
    <source>
        <dbReference type="ARBA" id="ARBA00022723"/>
    </source>
</evidence>
<keyword evidence="2" id="KW-0812">Transmembrane</keyword>
<proteinExistence type="predicted"/>
<dbReference type="GO" id="GO:0051205">
    <property type="term" value="P:protein insertion into membrane"/>
    <property type="evidence" value="ECO:0007669"/>
    <property type="project" value="TreeGrafter"/>
</dbReference>
<dbReference type="AlphaFoldDB" id="A0A3Q1GWP0"/>
<dbReference type="GeneTree" id="ENSGT00940000164175"/>
<keyword evidence="10" id="KW-1185">Reference proteome</keyword>
<dbReference type="Pfam" id="PF13695">
    <property type="entry name" value="Zn_ribbon_3CxxC"/>
    <property type="match status" value="1"/>
</dbReference>
<evidence type="ECO:0000313" key="9">
    <source>
        <dbReference type="Ensembl" id="ENSAPOP00000031837.1"/>
    </source>
</evidence>
<dbReference type="PANTHER" id="PTHR14402">
    <property type="entry name" value="RECEPTOR TRANSPORTING PROTEIN"/>
    <property type="match status" value="1"/>
</dbReference>
<evidence type="ECO:0000256" key="2">
    <source>
        <dbReference type="ARBA" id="ARBA00022692"/>
    </source>
</evidence>
<keyword evidence="4" id="KW-0863">Zinc-finger</keyword>
<evidence type="ECO:0000256" key="6">
    <source>
        <dbReference type="ARBA" id="ARBA00022989"/>
    </source>
</evidence>
<name>A0A3Q1GWP0_9TELE</name>
<evidence type="ECO:0000313" key="10">
    <source>
        <dbReference type="Proteomes" id="UP000257200"/>
    </source>
</evidence>
<sequence>YPVTTEYNLFSHNSLLKFFVPATLTLTSFLSTQIEWIPSLWKETFDELLDDDNELDYGDSWTLNFNYSQTDEITTEERRRGWKIYTHCGFGKFQCDFCDKTWSSARVMMLFRYRLRGDRGTVIMRPFRQACRSCQGDSFVFPGFSKDEVERALLRLFSKIRKNCYDDEDDSDGGSAGSQKVFTKPHKKDLCEGCRLGICCQDED</sequence>
<dbReference type="GO" id="GO:0031849">
    <property type="term" value="F:olfactory receptor binding"/>
    <property type="evidence" value="ECO:0007669"/>
    <property type="project" value="TreeGrafter"/>
</dbReference>
<feature type="domain" description="3CxxC-type" evidence="8">
    <location>
        <begin position="88"/>
        <end position="197"/>
    </location>
</feature>
<protein>
    <submittedName>
        <fullName evidence="9">Receptor-transporting protein 3-like</fullName>
    </submittedName>
</protein>
<keyword evidence="7" id="KW-0472">Membrane</keyword>
<dbReference type="STRING" id="80966.ENSAPOP00000031837"/>
<keyword evidence="6" id="KW-1133">Transmembrane helix</keyword>